<accession>T1GJQ2</accession>
<evidence type="ECO:0008006" key="9">
    <source>
        <dbReference type="Google" id="ProtNLM"/>
    </source>
</evidence>
<evidence type="ECO:0000256" key="3">
    <source>
        <dbReference type="ARBA" id="ARBA00022833"/>
    </source>
</evidence>
<evidence type="ECO:0000313" key="8">
    <source>
        <dbReference type="Proteomes" id="UP000015102"/>
    </source>
</evidence>
<protein>
    <recommendedName>
        <fullName evidence="9">Zinc finger SWIM domain-containing protein 8</fullName>
    </recommendedName>
</protein>
<feature type="compositionally biased region" description="Low complexity" evidence="4">
    <location>
        <begin position="494"/>
        <end position="504"/>
    </location>
</feature>
<evidence type="ECO:0000256" key="2">
    <source>
        <dbReference type="ARBA" id="ARBA00022771"/>
    </source>
</evidence>
<feature type="region of interest" description="Disordered" evidence="4">
    <location>
        <begin position="361"/>
        <end position="386"/>
    </location>
</feature>
<feature type="domain" description="ZSWIM4-8 C-terminal" evidence="5">
    <location>
        <begin position="1331"/>
        <end position="1492"/>
    </location>
</feature>
<keyword evidence="3" id="KW-0862">Zinc</keyword>
<evidence type="ECO:0000313" key="7">
    <source>
        <dbReference type="EnsemblMetazoa" id="MESCA003702-PA"/>
    </source>
</evidence>
<feature type="compositionally biased region" description="Low complexity" evidence="4">
    <location>
        <begin position="300"/>
        <end position="311"/>
    </location>
</feature>
<dbReference type="Pfam" id="PF21055">
    <property type="entry name" value="ZSWIM4-8_C"/>
    <property type="match status" value="1"/>
</dbReference>
<dbReference type="Proteomes" id="UP000015102">
    <property type="component" value="Unassembled WGS sequence"/>
</dbReference>
<feature type="region of interest" description="Disordered" evidence="4">
    <location>
        <begin position="473"/>
        <end position="528"/>
    </location>
</feature>
<sequence>LEKRNISQGHIENFRIVKIWNPNTIIFFFFSDVNYLTNSAPPAAAEWSSLLRPLRGREPEGMWNLLSIVREMYRRCDRNAVRLLEIITEECMSCDQILVWWFQTKLSLLMGSNGYSGGKHNNTHSNSNASQHACSSLCDEIVVLWRLAALNPGLAPDERDMLHSQFTTWHLKILERVVKCRSISTSYSSKYNPHSRSDAELFVGFKPAIEACYLDWEDYPIVGITHNQEANPIFHSPFTCFKHHTLRMEKLHQTLLEITSTDGHGLHGHLKSISNSFRDRYGNSSNSSSDSQEIGGVSEAGPSSSGVVVDGGAVGDGNRSSASSEGFCENEDFGGDSSSGNNLEGAVGFVTNKMEAVDLSCVEDQDQDREKIATRTPESESSQGSLELSTSLAHAAALSLLRTTSGCNLVVDGEYEEDVDREQHPNTLNVNSSSKNVVNSNCSFSGTSSGGGLTSSHASFSSVSSSISSTSLAPSVLPLQPTTSVEQPAKEDMSFSSSSDEFNSPVEISQDKEDNAAITPTPTCSKTLEMLPQPSTSVAAIASSSGRSSISNDILLARAEGLHAHGHGRDACILAVRLAEEMLANPPNLMIELPPTIPKRKGKKMNINPISHQLSALASSTLSKCAFLCTVLSENSEHYHLAFRVCLFALEMPRPPASTKPLEVKLANQESDLLALLKKIPLNPPELKVIRERAEQLRAGTLKSRGEALLPINLASFIFDALVMPSVSGKDNRNRVMSLSYRLPTDENLGFEAAVAALGLKANFSEAEYPLLCEGTRRQRGELALTLLSYYKDEPVKIARIMEKLLDRDIHVLIKSPLLPAYYSNNPPVRSAARREENEVANLHYSSNPEMFANDYGSVGGNSRPHSSTSAELSMSPAASSLACQSAPSDCGNTPSTPGVSGSSTRPKDSRFKGKRAYPSIPNQPSEASAHFMFELAKNVLTKAGGTSSTSLFTQATTSQNHHGPHRGLHMCAFQLGLFSLGLHNCVSPNWLSRTYSSHVSWIMGQAMEIGGPAISFLVDTWEGHLTPPEAANMADRASRGWDNTMIYPSAELALSVLPHAAALNPNEIQRAIIQCKENSDYMLERSCIIVENAAKGGGVYPEVLFQVARYWYELYLRNCPASEQEHDINDVDHSVSISLSALIESQDTGAGPCPPVVVTSAPPPFQQGVAAIAPINLAHTGYHNPYTYCQAAGIYHHHNHHNLTYPANPHQMQIATTTSAYSPPFIQFPPGPAGPPNQPPPPTNQGPQQVFPQAPNFPQGYPTMPCNAAQIQQNMQQFYALAQVPNSNNQPNRHPGVVAGPGVYPQFGQPQQVQQATVRQRHPHQYTPTQMRYLIAAYNAGMLAMETLARRVHDDRPQAKYARNPPYGEDVKWLLRISKKLGTQYLHQFCLCAVNSLVSPFVLHDVAIESAHYLGRNNPQSAMQHLRSVLTPIVQKCQQMYIQCIHQKLYHLTQSDYEEFASIILAARAAFQITPEGNAQFKDWLQSIKRLDAVNSLTEIIAVTPSQPSSTSSPSTTSSSSSTATTPISPAAATTSSQALYAHSFQSFCDITTPNRLSTKQNLNLPQQVASTSQQIFPAMFAIAAGQQAGTPIDLIVDFTNFTVLSMPPSTSSLTLPPSQTQQVSQTVPSVAAAAAPRPSSSSAHEQK</sequence>
<dbReference type="Pfam" id="PF25572">
    <property type="entry name" value="TPR_ZSWIM8"/>
    <property type="match status" value="1"/>
</dbReference>
<dbReference type="InterPro" id="IPR048370">
    <property type="entry name" value="ZSWIM4-8_C"/>
</dbReference>
<dbReference type="EMBL" id="CAQQ02390616">
    <property type="status" value="NOT_ANNOTATED_CDS"/>
    <property type="molecule type" value="Genomic_DNA"/>
</dbReference>
<reference evidence="8" key="1">
    <citation type="submission" date="2013-02" db="EMBL/GenBank/DDBJ databases">
        <authorList>
            <person name="Hughes D."/>
        </authorList>
    </citation>
    <scope>NUCLEOTIDE SEQUENCE</scope>
    <source>
        <strain>Durham</strain>
        <strain evidence="8">NC isolate 2 -- Noor lab</strain>
    </source>
</reference>
<proteinExistence type="predicted"/>
<keyword evidence="1" id="KW-0479">Metal-binding</keyword>
<evidence type="ECO:0000256" key="4">
    <source>
        <dbReference type="SAM" id="MobiDB-lite"/>
    </source>
</evidence>
<evidence type="ECO:0000256" key="1">
    <source>
        <dbReference type="ARBA" id="ARBA00022723"/>
    </source>
</evidence>
<evidence type="ECO:0000259" key="6">
    <source>
        <dbReference type="Pfam" id="PF25572"/>
    </source>
</evidence>
<keyword evidence="8" id="KW-1185">Reference proteome</keyword>
<dbReference type="InterPro" id="IPR057945">
    <property type="entry name" value="TPR_ZSWIM8"/>
</dbReference>
<feature type="region of interest" description="Disordered" evidence="4">
    <location>
        <begin position="277"/>
        <end position="340"/>
    </location>
</feature>
<reference evidence="7" key="2">
    <citation type="submission" date="2015-06" db="UniProtKB">
        <authorList>
            <consortium name="EnsemblMetazoa"/>
        </authorList>
    </citation>
    <scope>IDENTIFICATION</scope>
</reference>
<keyword evidence="2" id="KW-0863">Zinc-finger</keyword>
<dbReference type="GO" id="GO:0031462">
    <property type="term" value="C:Cul2-RING ubiquitin ligase complex"/>
    <property type="evidence" value="ECO:0007669"/>
    <property type="project" value="TreeGrafter"/>
</dbReference>
<feature type="compositionally biased region" description="Polar residues" evidence="4">
    <location>
        <begin position="864"/>
        <end position="888"/>
    </location>
</feature>
<feature type="region of interest" description="Disordered" evidence="4">
    <location>
        <begin position="1506"/>
        <end position="1530"/>
    </location>
</feature>
<dbReference type="EnsemblMetazoa" id="MESCA003702-RA">
    <property type="protein sequence ID" value="MESCA003702-PA"/>
    <property type="gene ID" value="MESCA003702"/>
</dbReference>
<organism evidence="7 8">
    <name type="scientific">Megaselia scalaris</name>
    <name type="common">Humpbacked fly</name>
    <name type="synonym">Phora scalaris</name>
    <dbReference type="NCBI Taxonomy" id="36166"/>
    <lineage>
        <taxon>Eukaryota</taxon>
        <taxon>Metazoa</taxon>
        <taxon>Ecdysozoa</taxon>
        <taxon>Arthropoda</taxon>
        <taxon>Hexapoda</taxon>
        <taxon>Insecta</taxon>
        <taxon>Pterygota</taxon>
        <taxon>Neoptera</taxon>
        <taxon>Endopterygota</taxon>
        <taxon>Diptera</taxon>
        <taxon>Brachycera</taxon>
        <taxon>Muscomorpha</taxon>
        <taxon>Platypezoidea</taxon>
        <taxon>Phoridae</taxon>
        <taxon>Megaseliini</taxon>
        <taxon>Megaselia</taxon>
    </lineage>
</organism>
<dbReference type="GO" id="GO:0008270">
    <property type="term" value="F:zinc ion binding"/>
    <property type="evidence" value="ECO:0007669"/>
    <property type="project" value="UniProtKB-KW"/>
</dbReference>
<feature type="region of interest" description="Disordered" evidence="4">
    <location>
        <begin position="1611"/>
        <end position="1649"/>
    </location>
</feature>
<dbReference type="HOGENOM" id="CLU_001052_0_0_1"/>
<feature type="compositionally biased region" description="Low complexity" evidence="4">
    <location>
        <begin position="892"/>
        <end position="905"/>
    </location>
</feature>
<feature type="region of interest" description="Disordered" evidence="4">
    <location>
        <begin position="1225"/>
        <end position="1259"/>
    </location>
</feature>
<feature type="region of interest" description="Disordered" evidence="4">
    <location>
        <begin position="856"/>
        <end position="924"/>
    </location>
</feature>
<feature type="domain" description="ZSWIM8 TPR repeats" evidence="6">
    <location>
        <begin position="28"/>
        <end position="214"/>
    </location>
</feature>
<name>T1GJQ2_MEGSC</name>
<dbReference type="PANTHER" id="PTHR22619">
    <property type="entry name" value="ZINC FINGER SWIM DOMAIN CONTAINING PROTEIN 4, 5, 6"/>
    <property type="match status" value="1"/>
</dbReference>
<dbReference type="PANTHER" id="PTHR22619:SF1">
    <property type="entry name" value="ZINC FINGER SWIM DOMAIN-CONTAINING PROTEIN 8"/>
    <property type="match status" value="1"/>
</dbReference>
<dbReference type="STRING" id="36166.T1GJQ2"/>
<evidence type="ECO:0000259" key="5">
    <source>
        <dbReference type="Pfam" id="PF21055"/>
    </source>
</evidence>
<dbReference type="OMA" id="EMICILR"/>
<feature type="compositionally biased region" description="Pro residues" evidence="4">
    <location>
        <begin position="1227"/>
        <end position="1245"/>
    </location>
</feature>